<gene>
    <name evidence="5" type="ORF">M2650_13940</name>
</gene>
<dbReference type="Gene3D" id="3.90.550.10">
    <property type="entry name" value="Spore Coat Polysaccharide Biosynthesis Protein SpsA, Chain A"/>
    <property type="match status" value="2"/>
</dbReference>
<dbReference type="InterPro" id="IPR050834">
    <property type="entry name" value="Glycosyltransf_2"/>
</dbReference>
<dbReference type="Proteomes" id="UP001431217">
    <property type="component" value="Unassembled WGS sequence"/>
</dbReference>
<proteinExistence type="inferred from homology"/>
<protein>
    <submittedName>
        <fullName evidence="5">Glycosyltransferase</fullName>
        <ecNumber evidence="5">2.4.-.-</ecNumber>
    </submittedName>
</protein>
<dbReference type="SUPFAM" id="SSF53448">
    <property type="entry name" value="Nucleotide-diphospho-sugar transferases"/>
    <property type="match status" value="2"/>
</dbReference>
<evidence type="ECO:0000256" key="1">
    <source>
        <dbReference type="ARBA" id="ARBA00006739"/>
    </source>
</evidence>
<keyword evidence="2 5" id="KW-0328">Glycosyltransferase</keyword>
<dbReference type="CDD" id="cd04184">
    <property type="entry name" value="GT2_RfbC_Mx_like"/>
    <property type="match status" value="1"/>
</dbReference>
<dbReference type="PANTHER" id="PTHR43685">
    <property type="entry name" value="GLYCOSYLTRANSFERASE"/>
    <property type="match status" value="1"/>
</dbReference>
<comment type="caution">
    <text evidence="5">The sequence shown here is derived from an EMBL/GenBank/DDBJ whole genome shotgun (WGS) entry which is preliminary data.</text>
</comment>
<comment type="similarity">
    <text evidence="1">Belongs to the glycosyltransferase 2 family.</text>
</comment>
<name>A0ABT0MLG8_9GAMM</name>
<dbReference type="GO" id="GO:0016757">
    <property type="term" value="F:glycosyltransferase activity"/>
    <property type="evidence" value="ECO:0007669"/>
    <property type="project" value="UniProtKB-KW"/>
</dbReference>
<dbReference type="InterPro" id="IPR029044">
    <property type="entry name" value="Nucleotide-diphossugar_trans"/>
</dbReference>
<keyword evidence="3 5" id="KW-0808">Transferase</keyword>
<feature type="domain" description="Glycosyltransferase 2-like" evidence="4">
    <location>
        <begin position="63"/>
        <end position="178"/>
    </location>
</feature>
<reference evidence="5 6" key="1">
    <citation type="submission" date="2022-05" db="EMBL/GenBank/DDBJ databases">
        <title>Luteimonas sp. SX5, whole genome shotgun sequencing project.</title>
        <authorList>
            <person name="Zhao G."/>
            <person name="Shen L."/>
        </authorList>
    </citation>
    <scope>NUCLEOTIDE SEQUENCE [LARGE SCALE GENOMIC DNA]</scope>
    <source>
        <strain evidence="5 6">SX5</strain>
    </source>
</reference>
<dbReference type="EMBL" id="JAMBEP010000003">
    <property type="protein sequence ID" value="MCL1635726.1"/>
    <property type="molecule type" value="Genomic_DNA"/>
</dbReference>
<feature type="domain" description="Glycosyltransferase 2-like" evidence="4">
    <location>
        <begin position="331"/>
        <end position="439"/>
    </location>
</feature>
<sequence length="606" mass="67434">MATDENPPGWKRRLRDWDAARRRRRRGELTYPEWAARYDTLDDADLPALRERRRRLRAEPLISVLMPVYNPRPQWLREALDSVRAQLYERWQLCVADDRSTDPEVRRILSEYAALDPRIRVAFRESNGHISAASNSALEMAEGEYAALLDHDDLLPRHALLCVAETIDRFPDAAVIYSDEDKIDADGQRCGAYFKPDWNPELFRGYNLISHLGVYRTGLIRAAGGFRVGYEGAQDYDLALRCIESVEAQRIVHIPQVLYHWRIHEASTAGGNATKPYALDAGRRALQEHLARNALEAEVVPHSAGWYQVDYALAHPTPAVTVIVVDDGDAGALQRCVDSLLAHDDYGLCEWIVASRSDRPALPERWSHAGVRRIASPRAATPAALRNAAAHAAGADILVFVDSRCEIAEPGWLGKLVSFAARPGTGAVAPKRVTPEGRIAGGGVLLGLHDGVGLLGRGARADEIGYYGRTRLSQNLSALDDGCIAIARSAFERVGGYPQDYRSAQGAAVALCLRLQDAGLRNVWVPSLHVRSHPPTRWAAWRQRQRIRSDLARLRSAWPEWMSRDPAYNPNLTAARDNFTLANPPRIDNRNPWFAARVAPKAIPGD</sequence>
<dbReference type="Pfam" id="PF00535">
    <property type="entry name" value="Glycos_transf_2"/>
    <property type="match status" value="2"/>
</dbReference>
<evidence type="ECO:0000259" key="4">
    <source>
        <dbReference type="Pfam" id="PF00535"/>
    </source>
</evidence>
<keyword evidence="6" id="KW-1185">Reference proteome</keyword>
<dbReference type="InterPro" id="IPR001173">
    <property type="entry name" value="Glyco_trans_2-like"/>
</dbReference>
<accession>A0ABT0MLG8</accession>
<dbReference type="EC" id="2.4.-.-" evidence="5"/>
<evidence type="ECO:0000313" key="5">
    <source>
        <dbReference type="EMBL" id="MCL1635726.1"/>
    </source>
</evidence>
<evidence type="ECO:0000313" key="6">
    <source>
        <dbReference type="Proteomes" id="UP001431217"/>
    </source>
</evidence>
<evidence type="ECO:0000256" key="2">
    <source>
        <dbReference type="ARBA" id="ARBA00022676"/>
    </source>
</evidence>
<organism evidence="5 6">
    <name type="scientific">Luteimonas galliterrae</name>
    <dbReference type="NCBI Taxonomy" id="2940486"/>
    <lineage>
        <taxon>Bacteria</taxon>
        <taxon>Pseudomonadati</taxon>
        <taxon>Pseudomonadota</taxon>
        <taxon>Gammaproteobacteria</taxon>
        <taxon>Lysobacterales</taxon>
        <taxon>Lysobacteraceae</taxon>
        <taxon>Luteimonas</taxon>
    </lineage>
</organism>
<evidence type="ECO:0000256" key="3">
    <source>
        <dbReference type="ARBA" id="ARBA00022679"/>
    </source>
</evidence>
<dbReference type="RefSeq" id="WP_249475517.1">
    <property type="nucleotide sequence ID" value="NZ_JAMBEP010000003.1"/>
</dbReference>
<dbReference type="PANTHER" id="PTHR43685:SF5">
    <property type="entry name" value="GLYCOSYLTRANSFERASE EPSE-RELATED"/>
    <property type="match status" value="1"/>
</dbReference>